<evidence type="ECO:0000256" key="1">
    <source>
        <dbReference type="SAM" id="SignalP"/>
    </source>
</evidence>
<accession>A0A3R5UV44</accession>
<dbReference type="AlphaFoldDB" id="A0A3R5UV44"/>
<feature type="chain" id="PRO_5018683278" evidence="1">
    <location>
        <begin position="20"/>
        <end position="225"/>
    </location>
</feature>
<dbReference type="GO" id="GO:0009279">
    <property type="term" value="C:cell outer membrane"/>
    <property type="evidence" value="ECO:0007669"/>
    <property type="project" value="InterPro"/>
</dbReference>
<name>A0A3R5UV44_ORNRH</name>
<evidence type="ECO:0000313" key="3">
    <source>
        <dbReference type="Proteomes" id="UP000287701"/>
    </source>
</evidence>
<organism evidence="2 3">
    <name type="scientific">Ornithobacterium rhinotracheale</name>
    <dbReference type="NCBI Taxonomy" id="28251"/>
    <lineage>
        <taxon>Bacteria</taxon>
        <taxon>Pseudomonadati</taxon>
        <taxon>Bacteroidota</taxon>
        <taxon>Flavobacteriia</taxon>
        <taxon>Flavobacteriales</taxon>
        <taxon>Weeksellaceae</taxon>
        <taxon>Ornithobacterium</taxon>
    </lineage>
</organism>
<gene>
    <name evidence="2" type="ORF">EQP59_07670</name>
</gene>
<dbReference type="SUPFAM" id="SSF111364">
    <property type="entry name" value="Tsx-like channel"/>
    <property type="match status" value="1"/>
</dbReference>
<dbReference type="InterPro" id="IPR036777">
    <property type="entry name" value="Channel_Tsx-like_sf"/>
</dbReference>
<evidence type="ECO:0000313" key="2">
    <source>
        <dbReference type="EMBL" id="QAR31222.1"/>
    </source>
</evidence>
<dbReference type="Gene3D" id="2.40.230.20">
    <property type="entry name" value="Nucleoside-specific channel-forming protein, Tsx-like"/>
    <property type="match status" value="1"/>
</dbReference>
<dbReference type="RefSeq" id="WP_128501663.1">
    <property type="nucleotide sequence ID" value="NZ_CP035107.1"/>
</dbReference>
<protein>
    <submittedName>
        <fullName evidence="2">DUF5020 family protein</fullName>
    </submittedName>
</protein>
<feature type="signal peptide" evidence="1">
    <location>
        <begin position="1"/>
        <end position="19"/>
    </location>
</feature>
<dbReference type="EMBL" id="CP035107">
    <property type="protein sequence ID" value="QAR31222.1"/>
    <property type="molecule type" value="Genomic_DNA"/>
</dbReference>
<sequence>MMKKVLVLFLAILGIKSQAQEFQLHYDLGKDRDYLTGTFEIFKPDRLGSTFMFTDIDFNRPDGASLVYFEIARKFNIKNKTIDGLNFHIEYNDGFLITQGDTPLGIPIKPAVLTGIGFPVKIGNFTIQTSYLYKWIQDSNGLDGQFTAVWFKNFAQNKITFRGFLDVWSTPAADGGKNAVFLTEPQLLYNINEHFSLGTEIEISKNFVPSNDFQINPTVMARWVL</sequence>
<keyword evidence="1" id="KW-0732">Signal</keyword>
<proteinExistence type="predicted"/>
<dbReference type="OrthoDB" id="1007128at2"/>
<dbReference type="Proteomes" id="UP000287701">
    <property type="component" value="Chromosome"/>
</dbReference>
<reference evidence="2 3" key="1">
    <citation type="submission" date="2019-01" db="EMBL/GenBank/DDBJ databases">
        <title>Whole Genome of Ornithobacterium rhinotracheale FARPER-174b.</title>
        <authorList>
            <person name="Tataje-Lavanda L.A."/>
            <person name="Montalvan A."/>
            <person name="Montesinos R."/>
            <person name="Zimic M."/>
            <person name="Fernandez-Sanchez M."/>
            <person name="Fernandez-Diaz M."/>
        </authorList>
    </citation>
    <scope>NUCLEOTIDE SEQUENCE [LARGE SCALE GENOMIC DNA]</scope>
    <source>
        <strain evidence="2 3">FARPER-174b</strain>
    </source>
</reference>
<dbReference type="Pfam" id="PF16412">
    <property type="entry name" value="DUF5020"/>
    <property type="match status" value="1"/>
</dbReference>